<accession>A0A4Q7N6B0</accession>
<evidence type="ECO:0000256" key="2">
    <source>
        <dbReference type="ARBA" id="ARBA00022448"/>
    </source>
</evidence>
<dbReference type="PANTHER" id="PTHR43335:SF4">
    <property type="entry name" value="ABC TRANSPORTER, ATP-BINDING PROTEIN"/>
    <property type="match status" value="1"/>
</dbReference>
<evidence type="ECO:0000313" key="7">
    <source>
        <dbReference type="Proteomes" id="UP000293874"/>
    </source>
</evidence>
<dbReference type="OrthoDB" id="9785229at2"/>
<dbReference type="Pfam" id="PF00005">
    <property type="entry name" value="ABC_tran"/>
    <property type="match status" value="1"/>
</dbReference>
<gene>
    <name evidence="6" type="ORF">EV199_2510</name>
</gene>
<dbReference type="SUPFAM" id="SSF52540">
    <property type="entry name" value="P-loop containing nucleoside triphosphate hydrolases"/>
    <property type="match status" value="1"/>
</dbReference>
<keyword evidence="7" id="KW-1185">Reference proteome</keyword>
<keyword evidence="4 6" id="KW-0067">ATP-binding</keyword>
<evidence type="ECO:0000256" key="1">
    <source>
        <dbReference type="ARBA" id="ARBA00005417"/>
    </source>
</evidence>
<reference evidence="6 7" key="1">
    <citation type="submission" date="2019-02" db="EMBL/GenBank/DDBJ databases">
        <title>Genomic Encyclopedia of Type Strains, Phase IV (KMG-IV): sequencing the most valuable type-strain genomes for metagenomic binning, comparative biology and taxonomic classification.</title>
        <authorList>
            <person name="Goeker M."/>
        </authorList>
    </citation>
    <scope>NUCLEOTIDE SEQUENCE [LARGE SCALE GENOMIC DNA]</scope>
    <source>
        <strain evidence="6 7">DSM 18116</strain>
    </source>
</reference>
<dbReference type="Proteomes" id="UP000293874">
    <property type="component" value="Unassembled WGS sequence"/>
</dbReference>
<keyword evidence="3" id="KW-0547">Nucleotide-binding</keyword>
<dbReference type="InterPro" id="IPR027417">
    <property type="entry name" value="P-loop_NTPase"/>
</dbReference>
<evidence type="ECO:0000259" key="5">
    <source>
        <dbReference type="PROSITE" id="PS50893"/>
    </source>
</evidence>
<dbReference type="InterPro" id="IPR003593">
    <property type="entry name" value="AAA+_ATPase"/>
</dbReference>
<organism evidence="6 7">
    <name type="scientific">Pseudobacter ginsenosidimutans</name>
    <dbReference type="NCBI Taxonomy" id="661488"/>
    <lineage>
        <taxon>Bacteria</taxon>
        <taxon>Pseudomonadati</taxon>
        <taxon>Bacteroidota</taxon>
        <taxon>Chitinophagia</taxon>
        <taxon>Chitinophagales</taxon>
        <taxon>Chitinophagaceae</taxon>
        <taxon>Pseudobacter</taxon>
    </lineage>
</organism>
<sequence>MILQTINLSHRYSASWAIRDINIQIGHTGIVGLLGANGSGKSTTLNIISGTLNQTAGEVIIDGIDLRKHPEEAKKRVGFLPQQLPLYTDLTIDEYLLYSAQLRRIDKQQIRSAMEETKERCGLNHLSSRLIKNLSGGYRQRVGIAQAIIHKPKLVILDEPTNGLDPNQIIEVRKLILGIAQEHSVLLSSHILTEVNLLCKEIVMIESGRVVFSDSMESFANYAQSDSLLLRFENPPSREELLKIAGVEAVELLSPKQMRIRYSGDQAVSDRIVAASVSGNWLLREIGPDNTKLDNIFKQLSSQTAQ</sequence>
<name>A0A4Q7N6B0_9BACT</name>
<dbReference type="GO" id="GO:0016887">
    <property type="term" value="F:ATP hydrolysis activity"/>
    <property type="evidence" value="ECO:0007669"/>
    <property type="project" value="InterPro"/>
</dbReference>
<dbReference type="SMART" id="SM00382">
    <property type="entry name" value="AAA"/>
    <property type="match status" value="1"/>
</dbReference>
<proteinExistence type="inferred from homology"/>
<dbReference type="InterPro" id="IPR003439">
    <property type="entry name" value="ABC_transporter-like_ATP-bd"/>
</dbReference>
<keyword evidence="2" id="KW-0813">Transport</keyword>
<comment type="similarity">
    <text evidence="1">Belongs to the ABC transporter superfamily.</text>
</comment>
<evidence type="ECO:0000313" key="6">
    <source>
        <dbReference type="EMBL" id="RZS76624.1"/>
    </source>
</evidence>
<dbReference type="GO" id="GO:0005524">
    <property type="term" value="F:ATP binding"/>
    <property type="evidence" value="ECO:0007669"/>
    <property type="project" value="UniProtKB-KW"/>
</dbReference>
<dbReference type="Gene3D" id="3.40.50.300">
    <property type="entry name" value="P-loop containing nucleotide triphosphate hydrolases"/>
    <property type="match status" value="1"/>
</dbReference>
<dbReference type="AlphaFoldDB" id="A0A4Q7N6B0"/>
<feature type="domain" description="ABC transporter" evidence="5">
    <location>
        <begin position="3"/>
        <end position="232"/>
    </location>
</feature>
<protein>
    <submittedName>
        <fullName evidence="6">ABC-2 type transport system ATP-binding protein</fullName>
    </submittedName>
</protein>
<dbReference type="PANTHER" id="PTHR43335">
    <property type="entry name" value="ABC TRANSPORTER, ATP-BINDING PROTEIN"/>
    <property type="match status" value="1"/>
</dbReference>
<evidence type="ECO:0000256" key="4">
    <source>
        <dbReference type="ARBA" id="ARBA00022840"/>
    </source>
</evidence>
<dbReference type="EMBL" id="SGXA01000001">
    <property type="protein sequence ID" value="RZS76624.1"/>
    <property type="molecule type" value="Genomic_DNA"/>
</dbReference>
<evidence type="ECO:0000256" key="3">
    <source>
        <dbReference type="ARBA" id="ARBA00022741"/>
    </source>
</evidence>
<dbReference type="PROSITE" id="PS50893">
    <property type="entry name" value="ABC_TRANSPORTER_2"/>
    <property type="match status" value="1"/>
</dbReference>
<comment type="caution">
    <text evidence="6">The sequence shown here is derived from an EMBL/GenBank/DDBJ whole genome shotgun (WGS) entry which is preliminary data.</text>
</comment>
<dbReference type="RefSeq" id="WP_130540917.1">
    <property type="nucleotide sequence ID" value="NZ_CP042431.1"/>
</dbReference>